<protein>
    <submittedName>
        <fullName evidence="3">Enoyl-[acyl-carrier-protein] reductase [NADPH] FabL</fullName>
    </submittedName>
</protein>
<dbReference type="InterPro" id="IPR036291">
    <property type="entry name" value="NAD(P)-bd_dom_sf"/>
</dbReference>
<comment type="similarity">
    <text evidence="1">Belongs to the short-chain dehydrogenases/reductases (SDR) family.</text>
</comment>
<accession>A0AA35VYP9</accession>
<keyword evidence="4" id="KW-1185">Reference proteome</keyword>
<sequence>MSTAEESGPLSGKVALVTGGSRGIGKAVALELAGRGADIAFNYFRSHEAAAATEQEIRALGVECLRVRAHLGDPEKIGELFTRVTESFGRLDILVNNAASGVQRTLEELEEKHWDWTMAVNAKAPWLCAKEAVKLMEGGGHIVNITSEGSRTVLPYYFSVGTSKAALEAVTRYMAVELAPRGIVVNAVSGGYVETDALAHFPNRDEMLESGRRSPAGRLVTSADIARVVAFLCTDDASMIRGQVVVVDGGATLGPPG</sequence>
<reference evidence="3" key="1">
    <citation type="submission" date="2023-03" db="EMBL/GenBank/DDBJ databases">
        <authorList>
            <person name="Steffen K."/>
            <person name="Cardenas P."/>
        </authorList>
    </citation>
    <scope>NUCLEOTIDE SEQUENCE</scope>
</reference>
<dbReference type="Proteomes" id="UP001174909">
    <property type="component" value="Unassembled WGS sequence"/>
</dbReference>
<dbReference type="EMBL" id="CASHTH010000097">
    <property type="protein sequence ID" value="CAI7990963.1"/>
    <property type="molecule type" value="Genomic_DNA"/>
</dbReference>
<keyword evidence="2" id="KW-0560">Oxidoreductase</keyword>
<dbReference type="NCBIfam" id="NF005975">
    <property type="entry name" value="PRK08063.1"/>
    <property type="match status" value="1"/>
</dbReference>
<comment type="caution">
    <text evidence="3">The sequence shown here is derived from an EMBL/GenBank/DDBJ whole genome shotgun (WGS) entry which is preliminary data.</text>
</comment>
<dbReference type="CDD" id="cd05359">
    <property type="entry name" value="ChcA_like_SDR_c"/>
    <property type="match status" value="1"/>
</dbReference>
<proteinExistence type="inferred from homology"/>
<gene>
    <name evidence="3" type="ORF">GBAR_LOCUS597</name>
</gene>
<dbReference type="PRINTS" id="PR00080">
    <property type="entry name" value="SDRFAMILY"/>
</dbReference>
<dbReference type="SUPFAM" id="SSF51735">
    <property type="entry name" value="NAD(P)-binding Rossmann-fold domains"/>
    <property type="match status" value="1"/>
</dbReference>
<evidence type="ECO:0000256" key="2">
    <source>
        <dbReference type="ARBA" id="ARBA00023002"/>
    </source>
</evidence>
<dbReference type="PANTHER" id="PTHR43639">
    <property type="entry name" value="OXIDOREDUCTASE, SHORT-CHAIN DEHYDROGENASE/REDUCTASE FAMILY (AFU_ORTHOLOGUE AFUA_5G02870)"/>
    <property type="match status" value="1"/>
</dbReference>
<evidence type="ECO:0000313" key="4">
    <source>
        <dbReference type="Proteomes" id="UP001174909"/>
    </source>
</evidence>
<dbReference type="GO" id="GO:0016491">
    <property type="term" value="F:oxidoreductase activity"/>
    <property type="evidence" value="ECO:0007669"/>
    <property type="project" value="UniProtKB-KW"/>
</dbReference>
<name>A0AA35VYP9_GEOBA</name>
<dbReference type="Gene3D" id="3.40.50.720">
    <property type="entry name" value="NAD(P)-binding Rossmann-like Domain"/>
    <property type="match status" value="1"/>
</dbReference>
<dbReference type="AlphaFoldDB" id="A0AA35VYP9"/>
<evidence type="ECO:0000256" key="1">
    <source>
        <dbReference type="ARBA" id="ARBA00006484"/>
    </source>
</evidence>
<dbReference type="InterPro" id="IPR002347">
    <property type="entry name" value="SDR_fam"/>
</dbReference>
<evidence type="ECO:0000313" key="3">
    <source>
        <dbReference type="EMBL" id="CAI7990963.1"/>
    </source>
</evidence>
<dbReference type="Pfam" id="PF13561">
    <property type="entry name" value="adh_short_C2"/>
    <property type="match status" value="1"/>
</dbReference>
<dbReference type="PRINTS" id="PR00081">
    <property type="entry name" value="GDHRDH"/>
</dbReference>
<organism evidence="3 4">
    <name type="scientific">Geodia barretti</name>
    <name type="common">Barrett's horny sponge</name>
    <dbReference type="NCBI Taxonomy" id="519541"/>
    <lineage>
        <taxon>Eukaryota</taxon>
        <taxon>Metazoa</taxon>
        <taxon>Porifera</taxon>
        <taxon>Demospongiae</taxon>
        <taxon>Heteroscleromorpha</taxon>
        <taxon>Tetractinellida</taxon>
        <taxon>Astrophorina</taxon>
        <taxon>Geodiidae</taxon>
        <taxon>Geodia</taxon>
    </lineage>
</organism>
<dbReference type="PANTHER" id="PTHR43639:SF1">
    <property type="entry name" value="SHORT-CHAIN DEHYDROGENASE_REDUCTASE FAMILY PROTEIN"/>
    <property type="match status" value="1"/>
</dbReference>
<dbReference type="FunFam" id="3.40.50.720:FF:000084">
    <property type="entry name" value="Short-chain dehydrogenase reductase"/>
    <property type="match status" value="1"/>
</dbReference>